<keyword evidence="1" id="KW-0808">Transferase</keyword>
<name>A0A7J4JLA1_9ARCH</name>
<accession>A0A7J4JLA1</accession>
<evidence type="ECO:0000313" key="2">
    <source>
        <dbReference type="Proteomes" id="UP000564964"/>
    </source>
</evidence>
<dbReference type="Proteomes" id="UP000564964">
    <property type="component" value="Unassembled WGS sequence"/>
</dbReference>
<protein>
    <submittedName>
        <fullName evidence="1">Phosphoribosylglycinamide formyltransferase</fullName>
    </submittedName>
</protein>
<comment type="caution">
    <text evidence="1">The sequence shown here is derived from an EMBL/GenBank/DDBJ whole genome shotgun (WGS) entry which is preliminary data.</text>
</comment>
<evidence type="ECO:0000313" key="1">
    <source>
        <dbReference type="EMBL" id="HIH16687.1"/>
    </source>
</evidence>
<reference evidence="2" key="1">
    <citation type="journal article" date="2020" name="bioRxiv">
        <title>A rank-normalized archaeal taxonomy based on genome phylogeny resolves widespread incomplete and uneven classifications.</title>
        <authorList>
            <person name="Rinke C."/>
            <person name="Chuvochina M."/>
            <person name="Mussig A.J."/>
            <person name="Chaumeil P.-A."/>
            <person name="Waite D.W."/>
            <person name="Whitman W.B."/>
            <person name="Parks D.H."/>
            <person name="Hugenholtz P."/>
        </authorList>
    </citation>
    <scope>NUCLEOTIDE SEQUENCE [LARGE SCALE GENOMIC DNA]</scope>
</reference>
<sequence>DSGPIILQRAVDVDENETVDSLKEKVQHAEGQLIVKGIKLFAEGRLKVEGRKVLIQPEKG</sequence>
<proteinExistence type="predicted"/>
<dbReference type="EMBL" id="DUGH01000115">
    <property type="protein sequence ID" value="HIH16687.1"/>
    <property type="molecule type" value="Genomic_DNA"/>
</dbReference>
<dbReference type="Gene3D" id="3.40.50.170">
    <property type="entry name" value="Formyl transferase, N-terminal domain"/>
    <property type="match status" value="1"/>
</dbReference>
<dbReference type="InterPro" id="IPR036477">
    <property type="entry name" value="Formyl_transf_N_sf"/>
</dbReference>
<dbReference type="GO" id="GO:0016740">
    <property type="term" value="F:transferase activity"/>
    <property type="evidence" value="ECO:0007669"/>
    <property type="project" value="UniProtKB-KW"/>
</dbReference>
<dbReference type="SUPFAM" id="SSF53328">
    <property type="entry name" value="Formyltransferase"/>
    <property type="match status" value="1"/>
</dbReference>
<dbReference type="AlphaFoldDB" id="A0A7J4JLA1"/>
<gene>
    <name evidence="1" type="ORF">HA252_04750</name>
</gene>
<organism evidence="1 2">
    <name type="scientific">Candidatus Iainarchaeum sp</name>
    <dbReference type="NCBI Taxonomy" id="3101447"/>
    <lineage>
        <taxon>Archaea</taxon>
        <taxon>Candidatus Iainarchaeota</taxon>
        <taxon>Candidatus Iainarchaeia</taxon>
        <taxon>Candidatus Iainarchaeales</taxon>
        <taxon>Candidatus Iainarchaeaceae</taxon>
        <taxon>Candidatus Iainarchaeum</taxon>
    </lineage>
</organism>
<feature type="non-terminal residue" evidence="1">
    <location>
        <position position="1"/>
    </location>
</feature>